<dbReference type="EMBL" id="QQZK01000020">
    <property type="protein sequence ID" value="KAF5103591.1"/>
    <property type="molecule type" value="Genomic_DNA"/>
</dbReference>
<keyword evidence="2" id="KW-0813">Transport</keyword>
<dbReference type="SUPFAM" id="SSF54631">
    <property type="entry name" value="CBS-domain pair"/>
    <property type="match status" value="1"/>
</dbReference>
<keyword evidence="3 8" id="KW-0812">Transmembrane</keyword>
<dbReference type="InterPro" id="IPR001807">
    <property type="entry name" value="ClC"/>
</dbReference>
<reference evidence="9" key="2">
    <citation type="submission" date="2020-01" db="EMBL/GenBank/DDBJ databases">
        <authorList>
            <person name="Perkins V."/>
            <person name="Lessard M.-H."/>
            <person name="Dugat-Bony E."/>
            <person name="Frenette M."/>
            <person name="Labrie S."/>
        </authorList>
    </citation>
    <scope>NUCLEOTIDE SEQUENCE</scope>
    <source>
        <strain evidence="9">LMA-70</strain>
    </source>
</reference>
<dbReference type="InterPro" id="IPR014743">
    <property type="entry name" value="Cl-channel_core"/>
</dbReference>
<feature type="transmembrane region" description="Helical" evidence="8">
    <location>
        <begin position="78"/>
        <end position="96"/>
    </location>
</feature>
<dbReference type="PRINTS" id="PR00762">
    <property type="entry name" value="CLCHANNEL"/>
</dbReference>
<evidence type="ECO:0000256" key="7">
    <source>
        <dbReference type="ARBA" id="ARBA00023214"/>
    </source>
</evidence>
<evidence type="ECO:0000256" key="6">
    <source>
        <dbReference type="ARBA" id="ARBA00023136"/>
    </source>
</evidence>
<dbReference type="Gene3D" id="1.10.3080.10">
    <property type="entry name" value="Clc chloride channel"/>
    <property type="match status" value="1"/>
</dbReference>
<dbReference type="InterPro" id="IPR046342">
    <property type="entry name" value="CBS_dom_sf"/>
</dbReference>
<feature type="transmembrane region" description="Helical" evidence="8">
    <location>
        <begin position="35"/>
        <end position="58"/>
    </location>
</feature>
<dbReference type="PANTHER" id="PTHR45711:SF3">
    <property type="entry name" value="CLC CHANNEL"/>
    <property type="match status" value="1"/>
</dbReference>
<proteinExistence type="predicted"/>
<name>A0A9P5G9F5_GEOCN</name>
<evidence type="ECO:0000256" key="8">
    <source>
        <dbReference type="SAM" id="Phobius"/>
    </source>
</evidence>
<evidence type="ECO:0000256" key="2">
    <source>
        <dbReference type="ARBA" id="ARBA00022448"/>
    </source>
</evidence>
<sequence length="336" mass="36381">MLKTDLSVIGPLVYALVVKVFLTAITFGIKVPAGIYVPLMVIGALFGRLTGIMVQYLAATTELFKLGGHFNYMLRTSIDIPGTYAMAGAGAFMAGVTRMNVTLAVILFELTGSLDYVLPFSVAILISNWVANAIEPRSLYELLIEKNNFPYLDNRLKISFDNSTLADLVTTVDNRDILPSSGKVSVARLMDILARLHGRGELDGCVPFVTPAGVLVGLISAPELEFALDKIKEQLPVADSVEVEESILIETLVDVTPGGSDGGGRPKGNPVFDLSPYIDRAPLALDLNSPLALVQMVFIKLGSRVICVTGEGRFTGLLHKKKFIDFCHKWSKAHPK</sequence>
<dbReference type="GO" id="GO:0005769">
    <property type="term" value="C:early endosome"/>
    <property type="evidence" value="ECO:0007669"/>
    <property type="project" value="TreeGrafter"/>
</dbReference>
<protein>
    <recommendedName>
        <fullName evidence="11">Chloride channel protein</fullName>
    </recommendedName>
</protein>
<dbReference type="Pfam" id="PF00654">
    <property type="entry name" value="Voltage_CLC"/>
    <property type="match status" value="1"/>
</dbReference>
<evidence type="ECO:0000313" key="9">
    <source>
        <dbReference type="EMBL" id="KAF5103591.1"/>
    </source>
</evidence>
<evidence type="ECO:0000256" key="5">
    <source>
        <dbReference type="ARBA" id="ARBA00023065"/>
    </source>
</evidence>
<organism evidence="9 10">
    <name type="scientific">Geotrichum candidum</name>
    <name type="common">Oospora lactis</name>
    <name type="synonym">Dipodascus geotrichum</name>
    <dbReference type="NCBI Taxonomy" id="1173061"/>
    <lineage>
        <taxon>Eukaryota</taxon>
        <taxon>Fungi</taxon>
        <taxon>Dikarya</taxon>
        <taxon>Ascomycota</taxon>
        <taxon>Saccharomycotina</taxon>
        <taxon>Dipodascomycetes</taxon>
        <taxon>Dipodascales</taxon>
        <taxon>Dipodascaceae</taxon>
        <taxon>Geotrichum</taxon>
    </lineage>
</organism>
<evidence type="ECO:0000313" key="10">
    <source>
        <dbReference type="Proteomes" id="UP000750522"/>
    </source>
</evidence>
<dbReference type="PANTHER" id="PTHR45711">
    <property type="entry name" value="CHLORIDE CHANNEL PROTEIN"/>
    <property type="match status" value="1"/>
</dbReference>
<gene>
    <name evidence="9" type="ORF">DV451_001331</name>
</gene>
<accession>A0A9P5G9F5</accession>
<evidence type="ECO:0000256" key="3">
    <source>
        <dbReference type="ARBA" id="ARBA00022692"/>
    </source>
</evidence>
<comment type="caution">
    <text evidence="9">The sequence shown here is derived from an EMBL/GenBank/DDBJ whole genome shotgun (WGS) entry which is preliminary data.</text>
</comment>
<feature type="transmembrane region" description="Helical" evidence="8">
    <location>
        <begin position="12"/>
        <end position="29"/>
    </location>
</feature>
<dbReference type="Proteomes" id="UP000750522">
    <property type="component" value="Unassembled WGS sequence"/>
</dbReference>
<dbReference type="AlphaFoldDB" id="A0A9P5G9F5"/>
<keyword evidence="5" id="KW-0406">Ion transport</keyword>
<evidence type="ECO:0008006" key="11">
    <source>
        <dbReference type="Google" id="ProtNLM"/>
    </source>
</evidence>
<dbReference type="GO" id="GO:0005247">
    <property type="term" value="F:voltage-gated chloride channel activity"/>
    <property type="evidence" value="ECO:0007669"/>
    <property type="project" value="TreeGrafter"/>
</dbReference>
<dbReference type="SUPFAM" id="SSF81340">
    <property type="entry name" value="Clc chloride channel"/>
    <property type="match status" value="1"/>
</dbReference>
<keyword evidence="6 8" id="KW-0472">Membrane</keyword>
<evidence type="ECO:0000256" key="1">
    <source>
        <dbReference type="ARBA" id="ARBA00004141"/>
    </source>
</evidence>
<keyword evidence="4 8" id="KW-1133">Transmembrane helix</keyword>
<dbReference type="GO" id="GO:0005886">
    <property type="term" value="C:plasma membrane"/>
    <property type="evidence" value="ECO:0007669"/>
    <property type="project" value="TreeGrafter"/>
</dbReference>
<keyword evidence="7" id="KW-0868">Chloride</keyword>
<comment type="subcellular location">
    <subcellularLocation>
        <location evidence="1">Membrane</location>
        <topology evidence="1">Multi-pass membrane protein</topology>
    </subcellularLocation>
</comment>
<reference evidence="9" key="1">
    <citation type="journal article" date="2020" name="Front. Microbiol.">
        <title>Phenotypic and Genetic Characterization of the Cheese Ripening Yeast Geotrichum candidum.</title>
        <authorList>
            <person name="Perkins V."/>
            <person name="Vignola S."/>
            <person name="Lessard M.H."/>
            <person name="Plante P.L."/>
            <person name="Corbeil J."/>
            <person name="Dugat-Bony E."/>
            <person name="Frenette M."/>
            <person name="Labrie S."/>
        </authorList>
    </citation>
    <scope>NUCLEOTIDE SEQUENCE</scope>
    <source>
        <strain evidence="9">LMA-70</strain>
    </source>
</reference>
<dbReference type="GO" id="GO:0005794">
    <property type="term" value="C:Golgi apparatus"/>
    <property type="evidence" value="ECO:0007669"/>
    <property type="project" value="TreeGrafter"/>
</dbReference>
<evidence type="ECO:0000256" key="4">
    <source>
        <dbReference type="ARBA" id="ARBA00022989"/>
    </source>
</evidence>